<dbReference type="SUPFAM" id="SSF53474">
    <property type="entry name" value="alpha/beta-Hydrolases"/>
    <property type="match status" value="1"/>
</dbReference>
<dbReference type="InParanoid" id="D2VUL1"/>
<accession>D2VUL1</accession>
<dbReference type="EMBL" id="GG738899">
    <property type="protein sequence ID" value="EFC39470.1"/>
    <property type="molecule type" value="Genomic_DNA"/>
</dbReference>
<dbReference type="RefSeq" id="XP_002672214.1">
    <property type="nucleotide sequence ID" value="XM_002672168.1"/>
</dbReference>
<keyword evidence="1" id="KW-0472">Membrane</keyword>
<dbReference type="OrthoDB" id="164921at2759"/>
<dbReference type="InterPro" id="IPR029058">
    <property type="entry name" value="AB_hydrolase_fold"/>
</dbReference>
<evidence type="ECO:0000256" key="1">
    <source>
        <dbReference type="SAM" id="Phobius"/>
    </source>
</evidence>
<evidence type="ECO:0000313" key="3">
    <source>
        <dbReference type="Proteomes" id="UP000006671"/>
    </source>
</evidence>
<dbReference type="OMA" id="GWRACAY"/>
<dbReference type="GeneID" id="8854152"/>
<feature type="transmembrane region" description="Helical" evidence="1">
    <location>
        <begin position="85"/>
        <end position="109"/>
    </location>
</feature>
<gene>
    <name evidence="2" type="ORF">NAEGRDRAFT_52379</name>
</gene>
<protein>
    <submittedName>
        <fullName evidence="2">Predicted protein</fullName>
    </submittedName>
</protein>
<dbReference type="VEuPathDB" id="AmoebaDB:NAEGRDRAFT_52379"/>
<organism evidence="3">
    <name type="scientific">Naegleria gruberi</name>
    <name type="common">Amoeba</name>
    <dbReference type="NCBI Taxonomy" id="5762"/>
    <lineage>
        <taxon>Eukaryota</taxon>
        <taxon>Discoba</taxon>
        <taxon>Heterolobosea</taxon>
        <taxon>Tetramitia</taxon>
        <taxon>Eutetramitia</taxon>
        <taxon>Vahlkampfiidae</taxon>
        <taxon>Naegleria</taxon>
    </lineage>
</organism>
<feature type="transmembrane region" description="Helical" evidence="1">
    <location>
        <begin position="53"/>
        <end position="73"/>
    </location>
</feature>
<feature type="transmembrane region" description="Helical" evidence="1">
    <location>
        <begin position="121"/>
        <end position="141"/>
    </location>
</feature>
<evidence type="ECO:0000313" key="2">
    <source>
        <dbReference type="EMBL" id="EFC39470.1"/>
    </source>
</evidence>
<reference evidence="2 3" key="1">
    <citation type="journal article" date="2010" name="Cell">
        <title>The genome of Naegleria gruberi illuminates early eukaryotic versatility.</title>
        <authorList>
            <person name="Fritz-Laylin L.K."/>
            <person name="Prochnik S.E."/>
            <person name="Ginger M.L."/>
            <person name="Dacks J.B."/>
            <person name="Carpenter M.L."/>
            <person name="Field M.C."/>
            <person name="Kuo A."/>
            <person name="Paredez A."/>
            <person name="Chapman J."/>
            <person name="Pham J."/>
            <person name="Shu S."/>
            <person name="Neupane R."/>
            <person name="Cipriano M."/>
            <person name="Mancuso J."/>
            <person name="Tu H."/>
            <person name="Salamov A."/>
            <person name="Lindquist E."/>
            <person name="Shapiro H."/>
            <person name="Lucas S."/>
            <person name="Grigoriev I.V."/>
            <person name="Cande W.Z."/>
            <person name="Fulton C."/>
            <person name="Rokhsar D.S."/>
            <person name="Dawson S.C."/>
        </authorList>
    </citation>
    <scope>NUCLEOTIDE SEQUENCE [LARGE SCALE GENOMIC DNA]</scope>
    <source>
        <strain evidence="2 3">NEG-M</strain>
    </source>
</reference>
<proteinExistence type="predicted"/>
<keyword evidence="1" id="KW-1133">Transmembrane helix</keyword>
<feature type="transmembrane region" description="Helical" evidence="1">
    <location>
        <begin position="20"/>
        <end position="41"/>
    </location>
</feature>
<keyword evidence="1" id="KW-0812">Transmembrane</keyword>
<name>D2VUL1_NAEGR</name>
<dbReference type="Gene3D" id="3.40.50.1820">
    <property type="entry name" value="alpha/beta hydrolase"/>
    <property type="match status" value="1"/>
</dbReference>
<keyword evidence="3" id="KW-1185">Reference proteome</keyword>
<dbReference type="AlphaFoldDB" id="D2VUL1"/>
<sequence length="464" mass="52033">MISESRGRAQFFIGILQWPVLVWAILNLATGILGMIVYGAFTASYGPVYIVNQFVGLWLCVLLTFFSAQTVYIELKPGDSSERRILRVITLVVNILYFGVILVGSFILFVLYSRAGTRPDAIVWTILIMIICLLNVIALICRWYSSVGAGKEFIPDESKCFQLIKEKSAGASGVSMCLYITAIVVNVLLRFIFLIFLGLLISGSSAASNIKNYPMKGKLISVPLNDGSGRSQNIHYLCEGPTEGNSFTFLFEGDFTHGYADYYDIQRYLTALGRRSCIYDKPGLGYSDYLYKDQKDESTFYYNFLTSIGEKTPYVMVGWGGGGHIIYKFALEHPELVKSLTFLDVFPPGIEFTSMKDLKNWSQEQFNTYKNQELRGRRTLFGIINGLAVPWGLMSIFVGSSSNTSNADEITFWMSTEKTWITQSSVLDTAYADTGSYLKQNLTSTISVNLVVTKHDDNWVIKNN</sequence>
<dbReference type="KEGG" id="ngr:NAEGRDRAFT_52379"/>
<feature type="transmembrane region" description="Helical" evidence="1">
    <location>
        <begin position="379"/>
        <end position="398"/>
    </location>
</feature>
<dbReference type="Proteomes" id="UP000006671">
    <property type="component" value="Unassembled WGS sequence"/>
</dbReference>